<dbReference type="AlphaFoldDB" id="A0A0D8BA64"/>
<dbReference type="RefSeq" id="WP_044887105.1">
    <property type="nucleotide sequence ID" value="NZ_JYFN01000044.1"/>
</dbReference>
<dbReference type="Proteomes" id="UP000032545">
    <property type="component" value="Unassembled WGS sequence"/>
</dbReference>
<dbReference type="InterPro" id="IPR012337">
    <property type="entry name" value="RNaseH-like_sf"/>
</dbReference>
<dbReference type="SUPFAM" id="SSF53098">
    <property type="entry name" value="Ribonuclease H-like"/>
    <property type="match status" value="1"/>
</dbReference>
<protein>
    <submittedName>
        <fullName evidence="2">Transposase, IS4 family</fullName>
    </submittedName>
</protein>
<reference evidence="3" key="1">
    <citation type="submission" date="2015-02" db="EMBL/GenBank/DDBJ databases">
        <title>Draft Genome of Frankia sp. CpI1-S.</title>
        <authorList>
            <person name="Oshone R.T."/>
            <person name="Ngom M."/>
            <person name="Ghodhbane-Gtari F."/>
            <person name="Gtari M."/>
            <person name="Morris K."/>
            <person name="Thomas K."/>
            <person name="Sen A."/>
            <person name="Tisa L.S."/>
        </authorList>
    </citation>
    <scope>NUCLEOTIDE SEQUENCE [LARGE SCALE GENOMIC DNA]</scope>
    <source>
        <strain evidence="3">CpI1-S</strain>
    </source>
</reference>
<evidence type="ECO:0000313" key="3">
    <source>
        <dbReference type="Proteomes" id="UP000032545"/>
    </source>
</evidence>
<dbReference type="InterPro" id="IPR038721">
    <property type="entry name" value="IS701-like_DDE_dom"/>
</dbReference>
<reference evidence="2 3" key="2">
    <citation type="journal article" date="2016" name="Genome Announc.">
        <title>Permanent Draft Genome Sequences for Two Variants of Frankia sp. Strain CpI1, the First Frankia Strain Isolated from Root Nodules of Comptonia peregrina.</title>
        <authorList>
            <person name="Oshone R."/>
            <person name="Hurst S.G.IV."/>
            <person name="Abebe-Akele F."/>
            <person name="Simpson S."/>
            <person name="Morris K."/>
            <person name="Thomas W.K."/>
            <person name="Tisa L.S."/>
        </authorList>
    </citation>
    <scope>NUCLEOTIDE SEQUENCE [LARGE SCALE GENOMIC DNA]</scope>
    <source>
        <strain evidence="3">CpI1-S</strain>
    </source>
</reference>
<gene>
    <name evidence="2" type="ORF">FF36_04586</name>
</gene>
<feature type="domain" description="Transposase IS701-like DDE" evidence="1">
    <location>
        <begin position="18"/>
        <end position="279"/>
    </location>
</feature>
<keyword evidence="3" id="KW-1185">Reference proteome</keyword>
<sequence length="439" mass="48249">MLPDVTIPVSLAVLLEGFRPCFTAPTFQTFRALVAGMLSATGRRTVCGMLVGAGLSRLWPHDRAHRFFAAARWDPAQLGAVLARLVVRLLIVDGAPVLVAVDDTLFHRAGKKVWAAGWFHDGSARDARQVGFGNNWVIVGIVVTLPMLDRPVCLPVLARLVRKDTTSASRLWLAARAVEQLATALPGRRLHVVADAAYAGDELRTLPAQVTWTTRLRKDAALFAPAPPRTGKRGRPRLKGDRLGSLAQLATGAVFTPTTVTRYGQTTIVQATAPRCLWYGVFGARPVTVILIREQTGRAGTYDLALVTTDTLARPAQIIERYAARWSMEVAVEDAKQIFRVGQAHNRVARAVERTVPFGLACQTLATCWYATTGHHPDDVTDRRDRTPWYTTKTHPSTADMAAKLRRVLITTKYQLTHPEQPTPAEIHTLRLAWETDAA</sequence>
<proteinExistence type="predicted"/>
<name>A0A0D8BA64_9ACTN</name>
<organism evidence="2 3">
    <name type="scientific">Frankia torreyi</name>
    <dbReference type="NCBI Taxonomy" id="1856"/>
    <lineage>
        <taxon>Bacteria</taxon>
        <taxon>Bacillati</taxon>
        <taxon>Actinomycetota</taxon>
        <taxon>Actinomycetes</taxon>
        <taxon>Frankiales</taxon>
        <taxon>Frankiaceae</taxon>
        <taxon>Frankia</taxon>
    </lineage>
</organism>
<accession>A0A0D8BA64</accession>
<dbReference type="EMBL" id="JYFN01000044">
    <property type="protein sequence ID" value="KJE21081.1"/>
    <property type="molecule type" value="Genomic_DNA"/>
</dbReference>
<dbReference type="Pfam" id="PF13546">
    <property type="entry name" value="DDE_5"/>
    <property type="match status" value="1"/>
</dbReference>
<comment type="caution">
    <text evidence="2">The sequence shown here is derived from an EMBL/GenBank/DDBJ whole genome shotgun (WGS) entry which is preliminary data.</text>
</comment>
<evidence type="ECO:0000259" key="1">
    <source>
        <dbReference type="Pfam" id="PF13546"/>
    </source>
</evidence>
<evidence type="ECO:0000313" key="2">
    <source>
        <dbReference type="EMBL" id="KJE21081.1"/>
    </source>
</evidence>